<evidence type="ECO:0000256" key="4">
    <source>
        <dbReference type="SAM" id="Coils"/>
    </source>
</evidence>
<organism evidence="6 7">
    <name type="scientific">Brachyspira pilosicoli</name>
    <name type="common">Serpulina pilosicoli</name>
    <dbReference type="NCBI Taxonomy" id="52584"/>
    <lineage>
        <taxon>Bacteria</taxon>
        <taxon>Pseudomonadati</taxon>
        <taxon>Spirochaetota</taxon>
        <taxon>Spirochaetia</taxon>
        <taxon>Brachyspirales</taxon>
        <taxon>Brachyspiraceae</taxon>
        <taxon>Brachyspira</taxon>
    </lineage>
</organism>
<feature type="region of interest" description="Disordered" evidence="5">
    <location>
        <begin position="180"/>
        <end position="199"/>
    </location>
</feature>
<dbReference type="Proteomes" id="UP001242021">
    <property type="component" value="Chromosome"/>
</dbReference>
<dbReference type="GeneID" id="56439599"/>
<protein>
    <submittedName>
        <fullName evidence="6">V-type ATP synthase subunit D</fullName>
    </submittedName>
</protein>
<evidence type="ECO:0000256" key="2">
    <source>
        <dbReference type="ARBA" id="ARBA00022448"/>
    </source>
</evidence>
<comment type="similarity">
    <text evidence="1">Belongs to the V-ATPase D subunit family.</text>
</comment>
<dbReference type="InterPro" id="IPR002699">
    <property type="entry name" value="V_ATPase_D"/>
</dbReference>
<evidence type="ECO:0000256" key="1">
    <source>
        <dbReference type="ARBA" id="ARBA00005850"/>
    </source>
</evidence>
<gene>
    <name evidence="6" type="ORF">NEH99_09210</name>
</gene>
<keyword evidence="2" id="KW-0813">Transport</keyword>
<dbReference type="GO" id="GO:0046961">
    <property type="term" value="F:proton-transporting ATPase activity, rotational mechanism"/>
    <property type="evidence" value="ECO:0007669"/>
    <property type="project" value="InterPro"/>
</dbReference>
<keyword evidence="4" id="KW-0175">Coiled coil</keyword>
<dbReference type="AlphaFoldDB" id="A0AAJ6GDP6"/>
<accession>A0AAJ6GDP6</accession>
<dbReference type="RefSeq" id="WP_013243978.1">
    <property type="nucleotide sequence ID" value="NZ_CALXQO010000001.1"/>
</dbReference>
<name>A0AAJ6GDP6_BRAPL</name>
<evidence type="ECO:0000313" key="7">
    <source>
        <dbReference type="Proteomes" id="UP001242021"/>
    </source>
</evidence>
<dbReference type="PANTHER" id="PTHR11671">
    <property type="entry name" value="V-TYPE ATP SYNTHASE SUBUNIT D"/>
    <property type="match status" value="1"/>
</dbReference>
<dbReference type="NCBIfam" id="NF002565">
    <property type="entry name" value="PRK02195.1"/>
    <property type="match status" value="1"/>
</dbReference>
<reference evidence="6" key="1">
    <citation type="submission" date="2022-06" db="EMBL/GenBank/DDBJ databases">
        <title>Brachyspira pilosicoli from pigs in Switzerland.</title>
        <authorList>
            <person name="Schmitt S."/>
            <person name="Arnold M."/>
            <person name="Rossano A."/>
            <person name="Perreten V."/>
        </authorList>
    </citation>
    <scope>NUCLEOTIDE SEQUENCE</scope>
    <source>
        <strain evidence="6">MEI4028</strain>
    </source>
</reference>
<evidence type="ECO:0000256" key="3">
    <source>
        <dbReference type="ARBA" id="ARBA00023065"/>
    </source>
</evidence>
<dbReference type="Gene3D" id="1.10.287.3240">
    <property type="match status" value="1"/>
</dbReference>
<sequence length="199" mass="23403">MALKFQYNKTALQNLRRQLSIREKALPTLKSKEAALRLEVRKITAEIELLKDEYQKLVKQNQNYNGFWTEFPEIVKIRNVNSEQKNIAGVKVSILTGIDFDIENVSMFNMPSWIRLAINMFELLMTLQIKIEMTENRLNALAYARKKTTQKVNLYEKVQIPEYKTAIIKIKRYMEDEENLSKSSQKIVKERNRAKEASL</sequence>
<dbReference type="EMBL" id="CP098754">
    <property type="protein sequence ID" value="WIH94464.1"/>
    <property type="molecule type" value="Genomic_DNA"/>
</dbReference>
<evidence type="ECO:0000313" key="6">
    <source>
        <dbReference type="EMBL" id="WIH94464.1"/>
    </source>
</evidence>
<feature type="compositionally biased region" description="Basic and acidic residues" evidence="5">
    <location>
        <begin position="187"/>
        <end position="199"/>
    </location>
</feature>
<feature type="coiled-coil region" evidence="4">
    <location>
        <begin position="33"/>
        <end position="60"/>
    </location>
</feature>
<dbReference type="Pfam" id="PF01813">
    <property type="entry name" value="ATP-synt_D"/>
    <property type="match status" value="1"/>
</dbReference>
<proteinExistence type="inferred from homology"/>
<evidence type="ECO:0000256" key="5">
    <source>
        <dbReference type="SAM" id="MobiDB-lite"/>
    </source>
</evidence>
<keyword evidence="3" id="KW-0406">Ion transport</keyword>